<evidence type="ECO:0000259" key="1">
    <source>
        <dbReference type="PROSITE" id="PS50943"/>
    </source>
</evidence>
<reference evidence="3" key="1">
    <citation type="submission" date="2019-04" db="EMBL/GenBank/DDBJ databases">
        <title>Draft genome sequence of Pseudonocardiaceae bacterium SL3-2-4.</title>
        <authorList>
            <person name="Ningsih F."/>
            <person name="Yokota A."/>
            <person name="Sakai Y."/>
            <person name="Nanatani K."/>
            <person name="Yabe S."/>
            <person name="Oetari A."/>
            <person name="Sjamsuridzal W."/>
        </authorList>
    </citation>
    <scope>NUCLEOTIDE SEQUENCE [LARGE SCALE GENOMIC DNA]</scope>
    <source>
        <strain evidence="3">SL3-2-4</strain>
    </source>
</reference>
<evidence type="ECO:0000313" key="3">
    <source>
        <dbReference type="Proteomes" id="UP000298860"/>
    </source>
</evidence>
<feature type="domain" description="HTH cro/C1-type" evidence="1">
    <location>
        <begin position="6"/>
        <end position="44"/>
    </location>
</feature>
<dbReference type="PROSITE" id="PS50943">
    <property type="entry name" value="HTH_CROC1"/>
    <property type="match status" value="1"/>
</dbReference>
<dbReference type="Gene3D" id="1.10.260.40">
    <property type="entry name" value="lambda repressor-like DNA-binding domains"/>
    <property type="match status" value="1"/>
</dbReference>
<dbReference type="SUPFAM" id="SSF47413">
    <property type="entry name" value="lambda repressor-like DNA-binding domains"/>
    <property type="match status" value="1"/>
</dbReference>
<dbReference type="GO" id="GO:0003677">
    <property type="term" value="F:DNA binding"/>
    <property type="evidence" value="ECO:0007669"/>
    <property type="project" value="InterPro"/>
</dbReference>
<dbReference type="Proteomes" id="UP000298860">
    <property type="component" value="Unassembled WGS sequence"/>
</dbReference>
<dbReference type="InterPro" id="IPR010982">
    <property type="entry name" value="Lambda_DNA-bd_dom_sf"/>
</dbReference>
<evidence type="ECO:0000313" key="2">
    <source>
        <dbReference type="EMBL" id="GDY31508.1"/>
    </source>
</evidence>
<gene>
    <name evidence="2" type="ORF">GTS_31410</name>
</gene>
<dbReference type="AlphaFoldDB" id="A0A4D4JA11"/>
<protein>
    <recommendedName>
        <fullName evidence="1">HTH cro/C1-type domain-containing protein</fullName>
    </recommendedName>
</protein>
<accession>A0A4D4JA11</accession>
<keyword evidence="3" id="KW-1185">Reference proteome</keyword>
<sequence>MRELDRLLSISPTEISHWENGHQTPKLETVAVILAAIRTSPEERERILDLARNESEPNWLTVGMNGIPQQLAGVVEHERAASRLTDCHASEHHDPRDTSWILVGIRVWPGRSYSLSFLAPHPLSVSSPTVPGRSSPQNTT</sequence>
<proteinExistence type="predicted"/>
<comment type="caution">
    <text evidence="2">The sequence shown here is derived from an EMBL/GenBank/DDBJ whole genome shotgun (WGS) entry which is preliminary data.</text>
</comment>
<organism evidence="2 3">
    <name type="scientific">Gandjariella thermophila</name>
    <dbReference type="NCBI Taxonomy" id="1931992"/>
    <lineage>
        <taxon>Bacteria</taxon>
        <taxon>Bacillati</taxon>
        <taxon>Actinomycetota</taxon>
        <taxon>Actinomycetes</taxon>
        <taxon>Pseudonocardiales</taxon>
        <taxon>Pseudonocardiaceae</taxon>
        <taxon>Gandjariella</taxon>
    </lineage>
</organism>
<dbReference type="CDD" id="cd00093">
    <property type="entry name" value="HTH_XRE"/>
    <property type="match status" value="1"/>
</dbReference>
<name>A0A4D4JA11_9PSEU</name>
<dbReference type="InterPro" id="IPR001387">
    <property type="entry name" value="Cro/C1-type_HTH"/>
</dbReference>
<dbReference type="EMBL" id="BJFL01000015">
    <property type="protein sequence ID" value="GDY31508.1"/>
    <property type="molecule type" value="Genomic_DNA"/>
</dbReference>
<dbReference type="Pfam" id="PF01381">
    <property type="entry name" value="HTH_3"/>
    <property type="match status" value="1"/>
</dbReference>